<dbReference type="Pfam" id="PF01613">
    <property type="entry name" value="Flavin_Reduct"/>
    <property type="match status" value="1"/>
</dbReference>
<dbReference type="InterPro" id="IPR036390">
    <property type="entry name" value="WH_DNA-bd_sf"/>
</dbReference>
<dbReference type="SUPFAM" id="SSF46785">
    <property type="entry name" value="Winged helix' DNA-binding domain"/>
    <property type="match status" value="1"/>
</dbReference>
<proteinExistence type="inferred from homology"/>
<accession>I7ZFY8</accession>
<protein>
    <recommendedName>
        <fullName evidence="3">Flavin reductase like domain-containing protein</fullName>
    </recommendedName>
</protein>
<keyword evidence="2" id="KW-0560">Oxidoreductase</keyword>
<evidence type="ECO:0000256" key="1">
    <source>
        <dbReference type="ARBA" id="ARBA00008898"/>
    </source>
</evidence>
<evidence type="ECO:0000259" key="3">
    <source>
        <dbReference type="SMART" id="SM00903"/>
    </source>
</evidence>
<evidence type="ECO:0000256" key="2">
    <source>
        <dbReference type="ARBA" id="ARBA00023002"/>
    </source>
</evidence>
<dbReference type="OrthoDB" id="9792858at2"/>
<dbReference type="EMBL" id="AKGD01000001">
    <property type="protein sequence ID" value="EIT70824.1"/>
    <property type="molecule type" value="Genomic_DNA"/>
</dbReference>
<dbReference type="PANTHER" id="PTHR30466:SF11">
    <property type="entry name" value="FLAVIN-DEPENDENT MONOOXYGENASE, REDUCTASE SUBUNIT HSAB"/>
    <property type="match status" value="1"/>
</dbReference>
<evidence type="ECO:0000313" key="5">
    <source>
        <dbReference type="Proteomes" id="UP000003704"/>
    </source>
</evidence>
<dbReference type="InterPro" id="IPR002563">
    <property type="entry name" value="Flavin_Rdtase-like_dom"/>
</dbReference>
<dbReference type="SUPFAM" id="SSF50475">
    <property type="entry name" value="FMN-binding split barrel"/>
    <property type="match status" value="1"/>
</dbReference>
<dbReference type="Proteomes" id="UP000003704">
    <property type="component" value="Unassembled WGS sequence"/>
</dbReference>
<dbReference type="Gene3D" id="2.30.110.10">
    <property type="entry name" value="Electron Transport, Fmn-binding Protein, Chain A"/>
    <property type="match status" value="1"/>
</dbReference>
<dbReference type="InterPro" id="IPR050268">
    <property type="entry name" value="NADH-dep_flavin_reductase"/>
</dbReference>
<feature type="domain" description="Flavin reductase like" evidence="3">
    <location>
        <begin position="13"/>
        <end position="156"/>
    </location>
</feature>
<organism evidence="4 5">
    <name type="scientific">Hydrocarboniphaga effusa AP103</name>
    <dbReference type="NCBI Taxonomy" id="1172194"/>
    <lineage>
        <taxon>Bacteria</taxon>
        <taxon>Pseudomonadati</taxon>
        <taxon>Pseudomonadota</taxon>
        <taxon>Gammaproteobacteria</taxon>
        <taxon>Nevskiales</taxon>
        <taxon>Nevskiaceae</taxon>
        <taxon>Hydrocarboniphaga</taxon>
    </lineage>
</organism>
<name>I7ZFY8_9GAMM</name>
<dbReference type="Gene3D" id="1.10.10.10">
    <property type="entry name" value="Winged helix-like DNA-binding domain superfamily/Winged helix DNA-binding domain"/>
    <property type="match status" value="1"/>
</dbReference>
<dbReference type="InterPro" id="IPR036388">
    <property type="entry name" value="WH-like_DNA-bd_sf"/>
</dbReference>
<dbReference type="InterPro" id="IPR012349">
    <property type="entry name" value="Split_barrel_FMN-bd"/>
</dbReference>
<reference evidence="4 5" key="1">
    <citation type="journal article" date="2012" name="J. Bacteriol.">
        <title>Genome Sequence of n-Alkane-Degrading Hydrocarboniphaga effusa Strain AP103T (ATCC BAA-332T).</title>
        <authorList>
            <person name="Chang H.K."/>
            <person name="Zylstra G.J."/>
            <person name="Chae J.C."/>
        </authorList>
    </citation>
    <scope>NUCLEOTIDE SEQUENCE [LARGE SCALE GENOMIC DNA]</scope>
    <source>
        <strain evidence="4 5">AP103</strain>
    </source>
</reference>
<dbReference type="GO" id="GO:0042602">
    <property type="term" value="F:riboflavin reductase (NADPH) activity"/>
    <property type="evidence" value="ECO:0007669"/>
    <property type="project" value="TreeGrafter"/>
</dbReference>
<dbReference type="RefSeq" id="WP_007183917.1">
    <property type="nucleotide sequence ID" value="NZ_AKGD01000001.1"/>
</dbReference>
<dbReference type="STRING" id="1172194.WQQ_09610"/>
<dbReference type="PANTHER" id="PTHR30466">
    <property type="entry name" value="FLAVIN REDUCTASE"/>
    <property type="match status" value="1"/>
</dbReference>
<comment type="similarity">
    <text evidence="1">Belongs to the non-flavoprotein flavin reductase family.</text>
</comment>
<keyword evidence="5" id="KW-1185">Reference proteome</keyword>
<evidence type="ECO:0000313" key="4">
    <source>
        <dbReference type="EMBL" id="EIT70824.1"/>
    </source>
</evidence>
<dbReference type="AlphaFoldDB" id="I7ZFY8"/>
<dbReference type="SMART" id="SM00903">
    <property type="entry name" value="Flavin_Reduct"/>
    <property type="match status" value="1"/>
</dbReference>
<comment type="caution">
    <text evidence="4">The sequence shown here is derived from an EMBL/GenBank/DDBJ whole genome shotgun (WGS) entry which is preliminary data.</text>
</comment>
<gene>
    <name evidence="4" type="ORF">WQQ_09610</name>
</gene>
<sequence>MNPIDPRQFRNALGAFTTGVTVVTTRDAQGQDVGLTANSFSSVSLDPPMVLWSLAKNSNSLPAFMGSDHFAVHILSTRQQPMSDRFAKRGADKFGGLDIARGHGEVPLLNDCAARFECRMAYRYEGGDHMIFVGEVLKFEHFNLPSLVYQSGGYALAVKKPAEYAAEDASYSSESFGRNALTYLLGRVYHQMRFQLKAFLDERGIDDVGHQVLGILGIRDGRSIGELDAMVRVTGPRVDLESLASLEGRGLVKIEGQGAGAVVHLTDSGRDLSIEIVAATKSIEDDALEVFDPTEVQVMTHLVRRLARRTSVETPPLWKKAD</sequence>
<dbReference type="GO" id="GO:0010181">
    <property type="term" value="F:FMN binding"/>
    <property type="evidence" value="ECO:0007669"/>
    <property type="project" value="InterPro"/>
</dbReference>